<gene>
    <name evidence="9" type="ORF">SAMN02745725_02322</name>
</gene>
<dbReference type="STRING" id="185007.SAMN02910350_01901"/>
<dbReference type="Proteomes" id="UP000184185">
    <property type="component" value="Unassembled WGS sequence"/>
</dbReference>
<keyword evidence="4 7" id="KW-0812">Transmembrane</keyword>
<comment type="subcellular location">
    <subcellularLocation>
        <location evidence="1">Cell membrane</location>
        <topology evidence="1">Multi-pass membrane protein</topology>
    </subcellularLocation>
</comment>
<protein>
    <submittedName>
        <fullName evidence="9">Capsular polysaccharide biosynthesis protein</fullName>
    </submittedName>
</protein>
<feature type="transmembrane region" description="Helical" evidence="7">
    <location>
        <begin position="191"/>
        <end position="211"/>
    </location>
</feature>
<name>A0A1M6IGR3_PSEXY</name>
<evidence type="ECO:0000313" key="10">
    <source>
        <dbReference type="Proteomes" id="UP000184185"/>
    </source>
</evidence>
<dbReference type="InterPro" id="IPR050445">
    <property type="entry name" value="Bact_polysacc_biosynth/exp"/>
</dbReference>
<accession>A0A1M6IGR3</accession>
<organism evidence="9 10">
    <name type="scientific">Pseudobutyrivibrio xylanivorans DSM 14809</name>
    <dbReference type="NCBI Taxonomy" id="1123012"/>
    <lineage>
        <taxon>Bacteria</taxon>
        <taxon>Bacillati</taxon>
        <taxon>Bacillota</taxon>
        <taxon>Clostridia</taxon>
        <taxon>Lachnospirales</taxon>
        <taxon>Lachnospiraceae</taxon>
        <taxon>Pseudobutyrivibrio</taxon>
    </lineage>
</organism>
<evidence type="ECO:0000256" key="1">
    <source>
        <dbReference type="ARBA" id="ARBA00004651"/>
    </source>
</evidence>
<keyword evidence="5 7" id="KW-1133">Transmembrane helix</keyword>
<dbReference type="InterPro" id="IPR003856">
    <property type="entry name" value="LPS_length_determ_N"/>
</dbReference>
<comment type="similarity">
    <text evidence="2">Belongs to the CpsC/CapA family.</text>
</comment>
<evidence type="ECO:0000256" key="2">
    <source>
        <dbReference type="ARBA" id="ARBA00006683"/>
    </source>
</evidence>
<reference evidence="9 10" key="1">
    <citation type="submission" date="2016-11" db="EMBL/GenBank/DDBJ databases">
        <authorList>
            <person name="Jaros S."/>
            <person name="Januszkiewicz K."/>
            <person name="Wedrychowicz H."/>
        </authorList>
    </citation>
    <scope>NUCLEOTIDE SEQUENCE [LARGE SCALE GENOMIC DNA]</scope>
    <source>
        <strain evidence="9 10">DSM 14809</strain>
    </source>
</reference>
<proteinExistence type="inferred from homology"/>
<evidence type="ECO:0000256" key="4">
    <source>
        <dbReference type="ARBA" id="ARBA00022692"/>
    </source>
</evidence>
<dbReference type="AlphaFoldDB" id="A0A1M6IGR3"/>
<dbReference type="EMBL" id="FQYQ01000017">
    <property type="protein sequence ID" value="SHJ33622.1"/>
    <property type="molecule type" value="Genomic_DNA"/>
</dbReference>
<dbReference type="GO" id="GO:0005886">
    <property type="term" value="C:plasma membrane"/>
    <property type="evidence" value="ECO:0007669"/>
    <property type="project" value="UniProtKB-SubCell"/>
</dbReference>
<keyword evidence="6 7" id="KW-0472">Membrane</keyword>
<dbReference type="RefSeq" id="WP_072918190.1">
    <property type="nucleotide sequence ID" value="NZ_FQYQ01000017.1"/>
</dbReference>
<dbReference type="PANTHER" id="PTHR32309:SF31">
    <property type="entry name" value="CAPSULAR EXOPOLYSACCHARIDE FAMILY"/>
    <property type="match status" value="1"/>
</dbReference>
<dbReference type="Pfam" id="PF02706">
    <property type="entry name" value="Wzz"/>
    <property type="match status" value="1"/>
</dbReference>
<feature type="domain" description="Polysaccharide chain length determinant N-terminal" evidence="8">
    <location>
        <begin position="7"/>
        <end position="74"/>
    </location>
</feature>
<evidence type="ECO:0000313" key="9">
    <source>
        <dbReference type="EMBL" id="SHJ33622.1"/>
    </source>
</evidence>
<evidence type="ECO:0000259" key="8">
    <source>
        <dbReference type="Pfam" id="PF02706"/>
    </source>
</evidence>
<sequence length="238" mass="25408">MFKNELEIDVGRCLAALLKKKKFIGLITILFFIAGLGLTLNVGEDEYTAVATVYAAADGSYADATNAVTAMNAYLNVANSHKVSQRAALIIGRSDVSASDVQGAVSVNSSSTKSSSSSAISSFMNISATIISFSATTNDPALSMEMADAMAQSYAIEMSDILNTDSVKTLDNAYTYTMSKNATVDAWKKRILAMAAGFVFACAIVVLCEIFDRKVRTVREASVRESIPVIGLIPDYKE</sequence>
<evidence type="ECO:0000256" key="3">
    <source>
        <dbReference type="ARBA" id="ARBA00022475"/>
    </source>
</evidence>
<evidence type="ECO:0000256" key="6">
    <source>
        <dbReference type="ARBA" id="ARBA00023136"/>
    </source>
</evidence>
<dbReference type="PANTHER" id="PTHR32309">
    <property type="entry name" value="TYROSINE-PROTEIN KINASE"/>
    <property type="match status" value="1"/>
</dbReference>
<evidence type="ECO:0000256" key="7">
    <source>
        <dbReference type="SAM" id="Phobius"/>
    </source>
</evidence>
<dbReference type="OrthoDB" id="2360475at2"/>
<keyword evidence="10" id="KW-1185">Reference proteome</keyword>
<keyword evidence="3" id="KW-1003">Cell membrane</keyword>
<feature type="transmembrane region" description="Helical" evidence="7">
    <location>
        <begin position="23"/>
        <end position="42"/>
    </location>
</feature>
<evidence type="ECO:0000256" key="5">
    <source>
        <dbReference type="ARBA" id="ARBA00022989"/>
    </source>
</evidence>